<dbReference type="Pfam" id="PF06427">
    <property type="entry name" value="UDP-g_GGTase"/>
    <property type="match status" value="1"/>
</dbReference>
<dbReference type="EMBL" id="JAHRHJ020000001">
    <property type="protein sequence ID" value="KAH9330329.1"/>
    <property type="molecule type" value="Genomic_DNA"/>
</dbReference>
<dbReference type="GO" id="GO:0005783">
    <property type="term" value="C:endoplasmic reticulum"/>
    <property type="evidence" value="ECO:0007669"/>
    <property type="project" value="TreeGrafter"/>
</dbReference>
<feature type="domain" description="Glucosyltransferase 24 catalytic" evidence="1">
    <location>
        <begin position="289"/>
        <end position="333"/>
    </location>
</feature>
<feature type="non-terminal residue" evidence="2">
    <location>
        <position position="333"/>
    </location>
</feature>
<dbReference type="PANTHER" id="PTHR11226">
    <property type="entry name" value="UDP-GLUCOSE GLYCOPROTEIN:GLUCOSYLTRANSFERASE"/>
    <property type="match status" value="1"/>
</dbReference>
<dbReference type="GO" id="GO:0003980">
    <property type="term" value="F:UDP-glucose:glycoprotein glucosyltransferase activity"/>
    <property type="evidence" value="ECO:0007669"/>
    <property type="project" value="InterPro"/>
</dbReference>
<organism evidence="2 3">
    <name type="scientific">Taxus chinensis</name>
    <name type="common">Chinese yew</name>
    <name type="synonym">Taxus wallichiana var. chinensis</name>
    <dbReference type="NCBI Taxonomy" id="29808"/>
    <lineage>
        <taxon>Eukaryota</taxon>
        <taxon>Viridiplantae</taxon>
        <taxon>Streptophyta</taxon>
        <taxon>Embryophyta</taxon>
        <taxon>Tracheophyta</taxon>
        <taxon>Spermatophyta</taxon>
        <taxon>Pinopsida</taxon>
        <taxon>Pinidae</taxon>
        <taxon>Conifers II</taxon>
        <taxon>Cupressales</taxon>
        <taxon>Taxaceae</taxon>
        <taxon>Taxus</taxon>
    </lineage>
</organism>
<reference evidence="2 3" key="1">
    <citation type="journal article" date="2021" name="Nat. Plants">
        <title>The Taxus genome provides insights into paclitaxel biosynthesis.</title>
        <authorList>
            <person name="Xiong X."/>
            <person name="Gou J."/>
            <person name="Liao Q."/>
            <person name="Li Y."/>
            <person name="Zhou Q."/>
            <person name="Bi G."/>
            <person name="Li C."/>
            <person name="Du R."/>
            <person name="Wang X."/>
            <person name="Sun T."/>
            <person name="Guo L."/>
            <person name="Liang H."/>
            <person name="Lu P."/>
            <person name="Wu Y."/>
            <person name="Zhang Z."/>
            <person name="Ro D.K."/>
            <person name="Shang Y."/>
            <person name="Huang S."/>
            <person name="Yan J."/>
        </authorList>
    </citation>
    <scope>NUCLEOTIDE SEQUENCE [LARGE SCALE GENOMIC DNA]</scope>
    <source>
        <strain evidence="2">Ta-2019</strain>
    </source>
</reference>
<dbReference type="GO" id="GO:0036503">
    <property type="term" value="P:ERAD pathway"/>
    <property type="evidence" value="ECO:0007669"/>
    <property type="project" value="TreeGrafter"/>
</dbReference>
<comment type="caution">
    <text evidence="2">The sequence shown here is derived from an EMBL/GenBank/DDBJ whole genome shotgun (WGS) entry which is preliminary data.</text>
</comment>
<dbReference type="PANTHER" id="PTHR11226:SF0">
    <property type="entry name" value="UDP-GLUCOSE:GLYCOPROTEIN GLUCOSYLTRANSFERASE"/>
    <property type="match status" value="1"/>
</dbReference>
<dbReference type="InterPro" id="IPR040497">
    <property type="entry name" value="Glyco_transf_24"/>
</dbReference>
<protein>
    <recommendedName>
        <fullName evidence="1">Glucosyltransferase 24 catalytic domain-containing protein</fullName>
    </recommendedName>
</protein>
<name>A0AA38GWY7_TAXCH</name>
<dbReference type="GO" id="GO:0051082">
    <property type="term" value="F:unfolded protein binding"/>
    <property type="evidence" value="ECO:0007669"/>
    <property type="project" value="TreeGrafter"/>
</dbReference>
<evidence type="ECO:0000313" key="2">
    <source>
        <dbReference type="EMBL" id="KAH9330329.1"/>
    </source>
</evidence>
<dbReference type="Proteomes" id="UP000824469">
    <property type="component" value="Unassembled WGS sequence"/>
</dbReference>
<accession>A0AA38GWY7</accession>
<keyword evidence="3" id="KW-1185">Reference proteome</keyword>
<gene>
    <name evidence="2" type="ORF">KI387_002437</name>
</gene>
<dbReference type="GO" id="GO:0018279">
    <property type="term" value="P:protein N-linked glycosylation via asparagine"/>
    <property type="evidence" value="ECO:0007669"/>
    <property type="project" value="TreeGrafter"/>
</dbReference>
<evidence type="ECO:0000313" key="3">
    <source>
        <dbReference type="Proteomes" id="UP000824469"/>
    </source>
</evidence>
<evidence type="ECO:0000259" key="1">
    <source>
        <dbReference type="Pfam" id="PF18404"/>
    </source>
</evidence>
<sequence>MAISSAMAVRSRSSEVARFEILNAEHSAVVQERENSNVHIDAVIDPLSSSGQKIAPLLRLLQKWFQPSMRIIMNPMSSLADLPLKNFYRYVAPTKDDFSGESSSINGPTAWFSNMPLAKTLTMNLDVPEPWLVEPVIAIHDLDNIVLENLGDARTLQAVFELEAIVLTGHCSEKDHDPPRGLQLLLGTKQKQHMVDTIVMANLGYWQLKAAPVHLEVVRKKGKEKENLLSAVDDVDDNGHLEEREGVKRKGWKKGLLKWASGLISGEGSDKRDEDSDVDRAIGRHGDTINIFSIASGHLYERFLKIMILSVLKNTNRPAKFWFIKNYLSPQFK</sequence>
<proteinExistence type="predicted"/>
<dbReference type="Pfam" id="PF18404">
    <property type="entry name" value="Glyco_transf_24"/>
    <property type="match status" value="1"/>
</dbReference>
<dbReference type="InterPro" id="IPR009448">
    <property type="entry name" value="UDP-g_GGtrans"/>
</dbReference>
<dbReference type="AlphaFoldDB" id="A0AA38GWY7"/>